<proteinExistence type="predicted"/>
<name>A0A0E9VSZ1_ANGAN</name>
<dbReference type="EMBL" id="GBXM01028127">
    <property type="protein sequence ID" value="JAH80450.1"/>
    <property type="molecule type" value="Transcribed_RNA"/>
</dbReference>
<sequence>MSEIQSSNSPLKLCQRYVLRSCLSPSPALLFPHSDTPVMLLFPQSQRYGGVMAGCNITDTLELDSLVHNCIELQHLSFKVLHQQCSLEGAIVRKVLSSVVLVA</sequence>
<evidence type="ECO:0000313" key="1">
    <source>
        <dbReference type="EMBL" id="JAH80450.1"/>
    </source>
</evidence>
<reference evidence="1" key="2">
    <citation type="journal article" date="2015" name="Fish Shellfish Immunol.">
        <title>Early steps in the European eel (Anguilla anguilla)-Vibrio vulnificus interaction in the gills: Role of the RtxA13 toxin.</title>
        <authorList>
            <person name="Callol A."/>
            <person name="Pajuelo D."/>
            <person name="Ebbesson L."/>
            <person name="Teles M."/>
            <person name="MacKenzie S."/>
            <person name="Amaro C."/>
        </authorList>
    </citation>
    <scope>NUCLEOTIDE SEQUENCE</scope>
</reference>
<protein>
    <submittedName>
        <fullName evidence="1">Uncharacterized protein</fullName>
    </submittedName>
</protein>
<organism evidence="1">
    <name type="scientific">Anguilla anguilla</name>
    <name type="common">European freshwater eel</name>
    <name type="synonym">Muraena anguilla</name>
    <dbReference type="NCBI Taxonomy" id="7936"/>
    <lineage>
        <taxon>Eukaryota</taxon>
        <taxon>Metazoa</taxon>
        <taxon>Chordata</taxon>
        <taxon>Craniata</taxon>
        <taxon>Vertebrata</taxon>
        <taxon>Euteleostomi</taxon>
        <taxon>Actinopterygii</taxon>
        <taxon>Neopterygii</taxon>
        <taxon>Teleostei</taxon>
        <taxon>Anguilliformes</taxon>
        <taxon>Anguillidae</taxon>
        <taxon>Anguilla</taxon>
    </lineage>
</organism>
<reference evidence="1" key="1">
    <citation type="submission" date="2014-11" db="EMBL/GenBank/DDBJ databases">
        <authorList>
            <person name="Amaro Gonzalez C."/>
        </authorList>
    </citation>
    <scope>NUCLEOTIDE SEQUENCE</scope>
</reference>
<accession>A0A0E9VSZ1</accession>
<dbReference type="AlphaFoldDB" id="A0A0E9VSZ1"/>